<protein>
    <submittedName>
        <fullName evidence="3">Helix-turn-helix domain-containing protein</fullName>
    </submittedName>
</protein>
<organism evidence="3 4">
    <name type="scientific">Streptomyces acidicola</name>
    <dbReference type="NCBI Taxonomy" id="2596892"/>
    <lineage>
        <taxon>Bacteria</taxon>
        <taxon>Bacillati</taxon>
        <taxon>Actinomycetota</taxon>
        <taxon>Actinomycetes</taxon>
        <taxon>Kitasatosporales</taxon>
        <taxon>Streptomycetaceae</taxon>
        <taxon>Streptomyces</taxon>
    </lineage>
</organism>
<dbReference type="SUPFAM" id="SSF46689">
    <property type="entry name" value="Homeodomain-like"/>
    <property type="match status" value="1"/>
</dbReference>
<dbReference type="EMBL" id="VMNX01000082">
    <property type="protein sequence ID" value="MPY51062.1"/>
    <property type="molecule type" value="Genomic_DNA"/>
</dbReference>
<evidence type="ECO:0000313" key="3">
    <source>
        <dbReference type="EMBL" id="MPY51062.1"/>
    </source>
</evidence>
<name>A0A5N8WVG5_9ACTN</name>
<keyword evidence="4" id="KW-1185">Reference proteome</keyword>
<dbReference type="InterPro" id="IPR009057">
    <property type="entry name" value="Homeodomain-like_sf"/>
</dbReference>
<dbReference type="InterPro" id="IPR055247">
    <property type="entry name" value="InsJ-like_HTH"/>
</dbReference>
<dbReference type="AlphaFoldDB" id="A0A5N8WVG5"/>
<dbReference type="Proteomes" id="UP000373149">
    <property type="component" value="Unassembled WGS sequence"/>
</dbReference>
<sequence length="182" mass="19948">MSPSRVPPRDCAQSPSTRRRSTPRKPPDGRSELVHEWADMAGHPNAPLTREGRRRSCERVDAGRSVAHIAAEAGISRRCLAKWYARWRAHGESGLLDHSSRPATSPVRTTEDIADLVEALRRDPSTGLPASLPCSRREPSTSPYDTSLPWPGTRAPHTASTTGAACPPRWSRSSMQRTKPSA</sequence>
<proteinExistence type="predicted"/>
<dbReference type="RefSeq" id="WP_152865069.1">
    <property type="nucleotide sequence ID" value="NZ_VMNX01000082.1"/>
</dbReference>
<evidence type="ECO:0000313" key="4">
    <source>
        <dbReference type="Proteomes" id="UP000373149"/>
    </source>
</evidence>
<comment type="caution">
    <text evidence="3">The sequence shown here is derived from an EMBL/GenBank/DDBJ whole genome shotgun (WGS) entry which is preliminary data.</text>
</comment>
<reference evidence="3 4" key="1">
    <citation type="submission" date="2019-09" db="EMBL/GenBank/DDBJ databases">
        <authorList>
            <person name="Duangmal K."/>
            <person name="Teo W.F.A."/>
            <person name="Lipun K."/>
        </authorList>
    </citation>
    <scope>NUCLEOTIDE SEQUENCE [LARGE SCALE GENOMIC DNA]</scope>
    <source>
        <strain evidence="3 4">K1PN6</strain>
    </source>
</reference>
<feature type="region of interest" description="Disordered" evidence="1">
    <location>
        <begin position="1"/>
        <end position="31"/>
    </location>
</feature>
<gene>
    <name evidence="3" type="ORF">FPZ41_21740</name>
</gene>
<evidence type="ECO:0000259" key="2">
    <source>
        <dbReference type="Pfam" id="PF13518"/>
    </source>
</evidence>
<feature type="domain" description="Insertion element IS150 protein InsJ-like helix-turn-helix" evidence="2">
    <location>
        <begin position="58"/>
        <end position="102"/>
    </location>
</feature>
<feature type="compositionally biased region" description="Polar residues" evidence="1">
    <location>
        <begin position="171"/>
        <end position="182"/>
    </location>
</feature>
<accession>A0A5N8WVG5</accession>
<feature type="region of interest" description="Disordered" evidence="1">
    <location>
        <begin position="121"/>
        <end position="182"/>
    </location>
</feature>
<dbReference type="Pfam" id="PF13518">
    <property type="entry name" value="HTH_28"/>
    <property type="match status" value="1"/>
</dbReference>
<evidence type="ECO:0000256" key="1">
    <source>
        <dbReference type="SAM" id="MobiDB-lite"/>
    </source>
</evidence>